<organism evidence="2 3">
    <name type="scientific">Knufia fluminis</name>
    <dbReference type="NCBI Taxonomy" id="191047"/>
    <lineage>
        <taxon>Eukaryota</taxon>
        <taxon>Fungi</taxon>
        <taxon>Dikarya</taxon>
        <taxon>Ascomycota</taxon>
        <taxon>Pezizomycotina</taxon>
        <taxon>Eurotiomycetes</taxon>
        <taxon>Chaetothyriomycetidae</taxon>
        <taxon>Chaetothyriales</taxon>
        <taxon>Trichomeriaceae</taxon>
        <taxon>Knufia</taxon>
    </lineage>
</organism>
<protein>
    <recommendedName>
        <fullName evidence="1">NmrA-like domain-containing protein</fullName>
    </recommendedName>
</protein>
<evidence type="ECO:0000313" key="2">
    <source>
        <dbReference type="EMBL" id="KAK5950863.1"/>
    </source>
</evidence>
<evidence type="ECO:0000313" key="3">
    <source>
        <dbReference type="Proteomes" id="UP001316803"/>
    </source>
</evidence>
<accession>A0AAN8ERU8</accession>
<sequence length="334" mass="36531">MSSETLFITGATGYIAGTFLTLFQVSHPTIQIRCLVRDASQAALFTSFYSSNVTPVVGSLSDTILLHTEASKASVVINGTGAQPELLKALIEGIALNPRNNSGTKSRRPAFIHVSGTSSVSHDVLGEKSPRVWSDVTDYDGILSLDDNRTQVKTDKIVRYLSTELNVRSIILSPPTILGHGLGVGKTETFQRLWYDAILENGAPFLLGNGKNVWSVVSVKDLGRAIGLLVDEILTGGDRLEFGHRGYYYVEAFEVSLLERAVAVGDRLVNEGKITNSKVELLSEDEIERRFGPFMSYLVGSSSRVKADRLRALGWKPADMDWRALVEEHGGQRC</sequence>
<dbReference type="GO" id="GO:0005737">
    <property type="term" value="C:cytoplasm"/>
    <property type="evidence" value="ECO:0007669"/>
    <property type="project" value="TreeGrafter"/>
</dbReference>
<reference evidence="2 3" key="1">
    <citation type="submission" date="2022-12" db="EMBL/GenBank/DDBJ databases">
        <title>Genomic features and morphological characterization of a novel Knufia sp. strain isolated from spacecraft assembly facility.</title>
        <authorList>
            <person name="Teixeira M."/>
            <person name="Chander A.M."/>
            <person name="Stajich J.E."/>
            <person name="Venkateswaran K."/>
        </authorList>
    </citation>
    <scope>NUCLEOTIDE SEQUENCE [LARGE SCALE GENOMIC DNA]</scope>
    <source>
        <strain evidence="2 3">FJI-L2-BK-P2</strain>
    </source>
</reference>
<comment type="caution">
    <text evidence="2">The sequence shown here is derived from an EMBL/GenBank/DDBJ whole genome shotgun (WGS) entry which is preliminary data.</text>
</comment>
<gene>
    <name evidence="2" type="ORF">OHC33_008246</name>
</gene>
<dbReference type="InterPro" id="IPR036291">
    <property type="entry name" value="NAD(P)-bd_dom_sf"/>
</dbReference>
<evidence type="ECO:0000259" key="1">
    <source>
        <dbReference type="Pfam" id="PF05368"/>
    </source>
</evidence>
<dbReference type="AlphaFoldDB" id="A0AAN8ERU8"/>
<dbReference type="InterPro" id="IPR008030">
    <property type="entry name" value="NmrA-like"/>
</dbReference>
<dbReference type="PANTHER" id="PTHR48079:SF6">
    <property type="entry name" value="NAD(P)-BINDING DOMAIN-CONTAINING PROTEIN-RELATED"/>
    <property type="match status" value="1"/>
</dbReference>
<dbReference type="InterPro" id="IPR051783">
    <property type="entry name" value="NAD(P)-dependent_oxidoreduct"/>
</dbReference>
<dbReference type="EMBL" id="JAKLMC020000024">
    <property type="protein sequence ID" value="KAK5950863.1"/>
    <property type="molecule type" value="Genomic_DNA"/>
</dbReference>
<dbReference type="GO" id="GO:0004029">
    <property type="term" value="F:aldehyde dehydrogenase (NAD+) activity"/>
    <property type="evidence" value="ECO:0007669"/>
    <property type="project" value="TreeGrafter"/>
</dbReference>
<proteinExistence type="predicted"/>
<dbReference type="SUPFAM" id="SSF51735">
    <property type="entry name" value="NAD(P)-binding Rossmann-fold domains"/>
    <property type="match status" value="1"/>
</dbReference>
<dbReference type="PANTHER" id="PTHR48079">
    <property type="entry name" value="PROTEIN YEEZ"/>
    <property type="match status" value="1"/>
</dbReference>
<keyword evidence="3" id="KW-1185">Reference proteome</keyword>
<dbReference type="Pfam" id="PF05368">
    <property type="entry name" value="NmrA"/>
    <property type="match status" value="1"/>
</dbReference>
<dbReference type="Proteomes" id="UP001316803">
    <property type="component" value="Unassembled WGS sequence"/>
</dbReference>
<feature type="domain" description="NmrA-like" evidence="1">
    <location>
        <begin position="4"/>
        <end position="82"/>
    </location>
</feature>
<dbReference type="Gene3D" id="3.40.50.720">
    <property type="entry name" value="NAD(P)-binding Rossmann-like Domain"/>
    <property type="match status" value="1"/>
</dbReference>
<name>A0AAN8ERU8_9EURO</name>